<accession>A0A512NNU9</accession>
<evidence type="ECO:0000313" key="2">
    <source>
        <dbReference type="EMBL" id="GEP60621.1"/>
    </source>
</evidence>
<feature type="region of interest" description="Disordered" evidence="1">
    <location>
        <begin position="32"/>
        <end position="51"/>
    </location>
</feature>
<proteinExistence type="predicted"/>
<dbReference type="EMBL" id="BKAJ01000173">
    <property type="protein sequence ID" value="GEP60621.1"/>
    <property type="molecule type" value="Genomic_DNA"/>
</dbReference>
<evidence type="ECO:0000256" key="1">
    <source>
        <dbReference type="SAM" id="MobiDB-lite"/>
    </source>
</evidence>
<comment type="caution">
    <text evidence="2">The sequence shown here is derived from an EMBL/GenBank/DDBJ whole genome shotgun (WGS) entry which is preliminary data.</text>
</comment>
<gene>
    <name evidence="2" type="ORF">RSO01_77870</name>
</gene>
<evidence type="ECO:0000313" key="3">
    <source>
        <dbReference type="Proteomes" id="UP000321058"/>
    </source>
</evidence>
<dbReference type="AlphaFoldDB" id="A0A512NNU9"/>
<organism evidence="2 3">
    <name type="scientific">Reyranella soli</name>
    <dbReference type="NCBI Taxonomy" id="1230389"/>
    <lineage>
        <taxon>Bacteria</taxon>
        <taxon>Pseudomonadati</taxon>
        <taxon>Pseudomonadota</taxon>
        <taxon>Alphaproteobacteria</taxon>
        <taxon>Hyphomicrobiales</taxon>
        <taxon>Reyranellaceae</taxon>
        <taxon>Reyranella</taxon>
    </lineage>
</organism>
<name>A0A512NNU9_9HYPH</name>
<keyword evidence="3" id="KW-1185">Reference proteome</keyword>
<sequence>MQWPAQCLRDFSSRIRQGDATGIVALQPASFGRERHGSVGGTIEPPDGPPRYRIPVGRLMKQAYQSECHCFCLVGH</sequence>
<protein>
    <submittedName>
        <fullName evidence="2">Uncharacterized protein</fullName>
    </submittedName>
</protein>
<reference evidence="2 3" key="1">
    <citation type="submission" date="2019-07" db="EMBL/GenBank/DDBJ databases">
        <title>Whole genome shotgun sequence of Reyranella soli NBRC 108950.</title>
        <authorList>
            <person name="Hosoyama A."/>
            <person name="Uohara A."/>
            <person name="Ohji S."/>
            <person name="Ichikawa N."/>
        </authorList>
    </citation>
    <scope>NUCLEOTIDE SEQUENCE [LARGE SCALE GENOMIC DNA]</scope>
    <source>
        <strain evidence="2 3">NBRC 108950</strain>
    </source>
</reference>
<dbReference type="Proteomes" id="UP000321058">
    <property type="component" value="Unassembled WGS sequence"/>
</dbReference>